<dbReference type="EMBL" id="JH611157">
    <property type="protein sequence ID" value="EJP71472.1"/>
    <property type="molecule type" value="Genomic_DNA"/>
</dbReference>
<dbReference type="InterPro" id="IPR023606">
    <property type="entry name" value="CoA-Trfase_III_dom_1_sf"/>
</dbReference>
<dbReference type="Gene3D" id="3.40.50.10540">
    <property type="entry name" value="Crotonobetainyl-coa:carnitine coa-transferase, domain 1"/>
    <property type="match status" value="1"/>
</dbReference>
<dbReference type="PANTHER" id="PTHR48207:SF3">
    <property type="entry name" value="SUCCINATE--HYDROXYMETHYLGLUTARATE COA-TRANSFERASE"/>
    <property type="match status" value="1"/>
</dbReference>
<dbReference type="AlphaFoldDB" id="J4UYF8"/>
<dbReference type="SUPFAM" id="SSF89796">
    <property type="entry name" value="CoA-transferase family III (CaiB/BaiF)"/>
    <property type="match status" value="1"/>
</dbReference>
<accession>J4UYF8</accession>
<dbReference type="Gene3D" id="3.30.1540.10">
    <property type="entry name" value="formyl-coa transferase, domain 3"/>
    <property type="match status" value="1"/>
</dbReference>
<name>J4UYF8_9GAMM</name>
<proteinExistence type="predicted"/>
<protein>
    <submittedName>
        <fullName evidence="2">Formyl-CoA transferase</fullName>
    </submittedName>
</protein>
<organism evidence="2 3">
    <name type="scientific">SAR86 cluster bacterium SAR86A</name>
    <dbReference type="NCBI Taxonomy" id="1123866"/>
    <lineage>
        <taxon>Bacteria</taxon>
        <taxon>Pseudomonadati</taxon>
        <taxon>Pseudomonadota</taxon>
        <taxon>Gammaproteobacteria</taxon>
        <taxon>SAR86 cluster</taxon>
    </lineage>
</organism>
<dbReference type="InterPro" id="IPR044855">
    <property type="entry name" value="CoA-Trfase_III_dom3_sf"/>
</dbReference>
<gene>
    <name evidence="2" type="ORF">NT01SARS_1282</name>
</gene>
<dbReference type="Pfam" id="PF02515">
    <property type="entry name" value="CoA_transf_3"/>
    <property type="match status" value="1"/>
</dbReference>
<dbReference type="HOGENOM" id="CLU_033975_2_1_6"/>
<evidence type="ECO:0000313" key="2">
    <source>
        <dbReference type="EMBL" id="EJP71472.1"/>
    </source>
</evidence>
<sequence>MLIYLLRVNMSKISSSKPLNGIKVLELSNMITCSLATMTMASQGAEVIKIEPTLIGDKMRPLGTQKNGVSGFFHNCNRGKRSLAIDLKSSSGVKAVTELASQADVLVHNYRPGVMDKLGLGSKDIRDNNSQIIYIAVSGFGTKGPMANLPAFDHVIQGMSGFTDLQSSDENNFEFIKTFICDKVTAYTVCQAATAALFARTNTNKGQHIDISMLHACLSFMWPDGMMHRTLKDDDKIEMSPGSDYFQTINYSDGGVAVAALTNEHYEVLLPMLGYPEYVGMPLFSSIASRMTNMKEVNKALKNPKNDIGVEKALEILIAADIPCSPCIKRDEIELDEQIKAIGALETYVTEEMGKLTVTSPPVLFEGELASHAKPSPLLGQHGHEILTELGWSEAKVQELIESGTLLITSP</sequence>
<evidence type="ECO:0000313" key="3">
    <source>
        <dbReference type="Proteomes" id="UP000010305"/>
    </source>
</evidence>
<dbReference type="GO" id="GO:0008410">
    <property type="term" value="F:CoA-transferase activity"/>
    <property type="evidence" value="ECO:0007669"/>
    <property type="project" value="TreeGrafter"/>
</dbReference>
<dbReference type="PANTHER" id="PTHR48207">
    <property type="entry name" value="SUCCINATE--HYDROXYMETHYLGLUTARATE COA-TRANSFERASE"/>
    <property type="match status" value="1"/>
</dbReference>
<dbReference type="InterPro" id="IPR003673">
    <property type="entry name" value="CoA-Trfase_fam_III"/>
</dbReference>
<evidence type="ECO:0000256" key="1">
    <source>
        <dbReference type="ARBA" id="ARBA00022679"/>
    </source>
</evidence>
<dbReference type="Proteomes" id="UP000010305">
    <property type="component" value="Unassembled WGS sequence"/>
</dbReference>
<dbReference type="STRING" id="1123866.NT01SARS_1282"/>
<reference evidence="2 3" key="1">
    <citation type="journal article" date="2012" name="ISME J.">
        <title>Genomic insights to SAR86, an abundant and uncultivated marine bacterial lineage.</title>
        <authorList>
            <person name="Dupont C.L."/>
            <person name="Rusch D.B."/>
            <person name="Yooseph S."/>
            <person name="Lombardo M.J."/>
            <person name="Richter R.A."/>
            <person name="Valas R."/>
            <person name="Novotny M."/>
            <person name="Yee-Greenbaum J."/>
            <person name="Selengut J.D."/>
            <person name="Haft D.H."/>
            <person name="Halpern A.L."/>
            <person name="Lasken R.S."/>
            <person name="Nealson K."/>
            <person name="Friedman R."/>
            <person name="Venter J.C."/>
        </authorList>
    </citation>
    <scope>NUCLEOTIDE SEQUENCE [LARGE SCALE GENOMIC DNA]</scope>
</reference>
<dbReference type="InterPro" id="IPR050483">
    <property type="entry name" value="CoA-transferase_III_domain"/>
</dbReference>
<keyword evidence="1 2" id="KW-0808">Transferase</keyword>